<feature type="domain" description="Radical SAM core" evidence="8">
    <location>
        <begin position="372"/>
        <end position="638"/>
    </location>
</feature>
<dbReference type="SFLD" id="SFLDG01069">
    <property type="entry name" value="UPF0313"/>
    <property type="match status" value="1"/>
</dbReference>
<evidence type="ECO:0000256" key="6">
    <source>
        <dbReference type="HAMAP-Rule" id="MF_01251"/>
    </source>
</evidence>
<comment type="cofactor">
    <cofactor evidence="6">
        <name>[4Fe-4S] cluster</name>
        <dbReference type="ChEBI" id="CHEBI:49883"/>
    </cofactor>
    <text evidence="6">Binds 1 [4Fe-4S] cluster. The cluster is coordinated with 3 cysteines and an exchangeable S-adenosyl-L-methionine.</text>
</comment>
<dbReference type="PANTHER" id="PTHR32331:SF0">
    <property type="entry name" value="UPF0313 PROTEIN YGIQ"/>
    <property type="match status" value="1"/>
</dbReference>
<feature type="region of interest" description="Disordered" evidence="7">
    <location>
        <begin position="683"/>
        <end position="789"/>
    </location>
</feature>
<evidence type="ECO:0000256" key="2">
    <source>
        <dbReference type="ARBA" id="ARBA00022691"/>
    </source>
</evidence>
<proteinExistence type="inferred from homology"/>
<comment type="similarity">
    <text evidence="6">Belongs to the UPF0313 family.</text>
</comment>
<dbReference type="Proteomes" id="UP000094165">
    <property type="component" value="Unassembled WGS sequence"/>
</dbReference>
<keyword evidence="4 6" id="KW-0408">Iron</keyword>
<keyword evidence="5 6" id="KW-0411">Iron-sulfur</keyword>
<comment type="caution">
    <text evidence="9">The sequence shown here is derived from an EMBL/GenBank/DDBJ whole genome shotgun (WGS) entry which is preliminary data.</text>
</comment>
<feature type="binding site" evidence="6">
    <location>
        <position position="390"/>
    </location>
    <ligand>
        <name>[4Fe-4S] cluster</name>
        <dbReference type="ChEBI" id="CHEBI:49883"/>
        <note>4Fe-4S-S-AdoMet</note>
    </ligand>
</feature>
<evidence type="ECO:0000313" key="10">
    <source>
        <dbReference type="Proteomes" id="UP000094165"/>
    </source>
</evidence>
<dbReference type="Gene3D" id="3.80.30.20">
    <property type="entry name" value="tm_1862 like domain"/>
    <property type="match status" value="1"/>
</dbReference>
<keyword evidence="10" id="KW-1185">Reference proteome</keyword>
<dbReference type="PROSITE" id="PS51918">
    <property type="entry name" value="RADICAL_SAM"/>
    <property type="match status" value="1"/>
</dbReference>
<dbReference type="InterPro" id="IPR020612">
    <property type="entry name" value="Methylthiotransferase_CS"/>
</dbReference>
<gene>
    <name evidence="9" type="ORF">A130_02690</name>
</gene>
<dbReference type="SFLD" id="SFLDG01082">
    <property type="entry name" value="B12-binding_domain_containing"/>
    <property type="match status" value="1"/>
</dbReference>
<dbReference type="GO" id="GO:0003824">
    <property type="term" value="F:catalytic activity"/>
    <property type="evidence" value="ECO:0007669"/>
    <property type="project" value="InterPro"/>
</dbReference>
<dbReference type="InterPro" id="IPR007197">
    <property type="entry name" value="rSAM"/>
</dbReference>
<dbReference type="NCBIfam" id="TIGR03904">
    <property type="entry name" value="SAM_YgiQ"/>
    <property type="match status" value="1"/>
</dbReference>
<name>A0A1E5D631_9VIBR</name>
<keyword evidence="2 6" id="KW-0949">S-adenosyl-L-methionine</keyword>
<dbReference type="InterPro" id="IPR006638">
    <property type="entry name" value="Elp3/MiaA/NifB-like_rSAM"/>
</dbReference>
<dbReference type="Pfam" id="PF04055">
    <property type="entry name" value="Radical_SAM"/>
    <property type="match status" value="1"/>
</dbReference>
<dbReference type="PANTHER" id="PTHR32331">
    <property type="entry name" value="UPF0313 PROTEIN YGIQ"/>
    <property type="match status" value="1"/>
</dbReference>
<dbReference type="RefSeq" id="WP_029203293.1">
    <property type="nucleotide sequence ID" value="NZ_AJYW02000031.1"/>
</dbReference>
<accession>A0A1E5D631</accession>
<evidence type="ECO:0000256" key="5">
    <source>
        <dbReference type="ARBA" id="ARBA00023014"/>
    </source>
</evidence>
<dbReference type="PROSITE" id="PS01278">
    <property type="entry name" value="MTTASE_RADICAL"/>
    <property type="match status" value="1"/>
</dbReference>
<feature type="compositionally biased region" description="Polar residues" evidence="7">
    <location>
        <begin position="722"/>
        <end position="772"/>
    </location>
</feature>
<dbReference type="InterPro" id="IPR023404">
    <property type="entry name" value="rSAM_horseshoe"/>
</dbReference>
<organism evidence="9 10">
    <name type="scientific">Vibrio genomosp. F6 str. FF-238</name>
    <dbReference type="NCBI Taxonomy" id="1191298"/>
    <lineage>
        <taxon>Bacteria</taxon>
        <taxon>Pseudomonadati</taxon>
        <taxon>Pseudomonadota</taxon>
        <taxon>Gammaproteobacteria</taxon>
        <taxon>Vibrionales</taxon>
        <taxon>Vibrionaceae</taxon>
        <taxon>Vibrio</taxon>
    </lineage>
</organism>
<evidence type="ECO:0000256" key="7">
    <source>
        <dbReference type="SAM" id="MobiDB-lite"/>
    </source>
</evidence>
<protein>
    <submittedName>
        <fullName evidence="9">YgiQ family radical SAM protein</fullName>
    </submittedName>
</protein>
<dbReference type="HAMAP" id="MF_01251">
    <property type="entry name" value="UPF0313"/>
    <property type="match status" value="1"/>
</dbReference>
<feature type="compositionally biased region" description="Basic residues" evidence="7">
    <location>
        <begin position="689"/>
        <end position="707"/>
    </location>
</feature>
<dbReference type="InterPro" id="IPR058240">
    <property type="entry name" value="rSAM_sf"/>
</dbReference>
<dbReference type="SFLD" id="SFLDS00029">
    <property type="entry name" value="Radical_SAM"/>
    <property type="match status" value="1"/>
</dbReference>
<dbReference type="GO" id="GO:0051539">
    <property type="term" value="F:4 iron, 4 sulfur cluster binding"/>
    <property type="evidence" value="ECO:0007669"/>
    <property type="project" value="UniProtKB-KW"/>
</dbReference>
<dbReference type="Pfam" id="PF11842">
    <property type="entry name" value="DUF3362"/>
    <property type="match status" value="1"/>
</dbReference>
<evidence type="ECO:0000256" key="3">
    <source>
        <dbReference type="ARBA" id="ARBA00022723"/>
    </source>
</evidence>
<evidence type="ECO:0000256" key="1">
    <source>
        <dbReference type="ARBA" id="ARBA00022485"/>
    </source>
</evidence>
<dbReference type="EMBL" id="AJYW02000031">
    <property type="protein sequence ID" value="OEE79064.1"/>
    <property type="molecule type" value="Genomic_DNA"/>
</dbReference>
<dbReference type="AlphaFoldDB" id="A0A1E5D631"/>
<evidence type="ECO:0000256" key="4">
    <source>
        <dbReference type="ARBA" id="ARBA00023004"/>
    </source>
</evidence>
<feature type="binding site" evidence="6">
    <location>
        <position position="386"/>
    </location>
    <ligand>
        <name>[4Fe-4S] cluster</name>
        <dbReference type="ChEBI" id="CHEBI:49883"/>
        <note>4Fe-4S-S-AdoMet</note>
    </ligand>
</feature>
<sequence>MYSDITPIHQYKKYWAECYGTAPFLPTSRKEMDALGWDSCDIIIVTGDAYVDHPSFGMAIIGRLLEAQGFRVGIIAQPKWDNKDAFMKLGKPNLFFGITAGNMDSMINRYTSDRKLRHDDAYTPNNEGGKRPDRATLVYSQRCREAYKEAPIVLGGIEASLRRIAHYDYWSDKVRRSVLFDAKADILLFGNAERALVDIAHRLANGESIADMTNIRGTAVNLPAEPEGFKIIDSSRIEKPGKTAYVPVNPYEVETQCETNKDAQSAQDKPVEVEAKPIYISPSRHDSKNTAIRLPPFEKLNNDRILYAHASRIMHLETNPHSGRALIQRHANRELWVNQAPIPLTTEEMDYVFGLFFARVPHPMYRGAKIPAYEMIKTSINIMRGCFGGCSFCSITEHEGRIIQNRSQESIINEMEEIRDKVPGFTGTISDLGGPTANMYRLGCSIPKAEATCRRPSCVFPVICNKLNTDHKHTIDLYREARKVKGIKRIMIASGVRYDLAIQSPEYVRELVTHHVGGYLKIAPEHTEKGPLDLMMKPGMGSYDRFKEMFEKYSKEAGKKQYLIPYFISAHPGTEDEDMLHLAQWLKKNNFECDQVQNFYPSPMCNATSMYYSETNPLKRVKYKKREDVPVPKGERHRRLHKALLRYHDPANWPIIREALIEMGQKHLIGDKPHCLVPAEDLETQTPAQRRKTGRHGANRFATKHSKGQPGLGGEKERKSPNGHSKNNHSPSKNGNGKPTGQRNSANNQQGENPSRSKQRPQGSNQAKANGNPQGGNAKPKGNRKPKHR</sequence>
<dbReference type="Pfam" id="PF08497">
    <property type="entry name" value="Radical_SAM_N"/>
    <property type="match status" value="1"/>
</dbReference>
<reference evidence="9 10" key="1">
    <citation type="journal article" date="2012" name="Science">
        <title>Ecological populations of bacteria act as socially cohesive units of antibiotic production and resistance.</title>
        <authorList>
            <person name="Cordero O.X."/>
            <person name="Wildschutte H."/>
            <person name="Kirkup B."/>
            <person name="Proehl S."/>
            <person name="Ngo L."/>
            <person name="Hussain F."/>
            <person name="Le Roux F."/>
            <person name="Mincer T."/>
            <person name="Polz M.F."/>
        </authorList>
    </citation>
    <scope>NUCLEOTIDE SEQUENCE [LARGE SCALE GENOMIC DNA]</scope>
    <source>
        <strain evidence="9 10">FF-238</strain>
    </source>
</reference>
<evidence type="ECO:0000259" key="8">
    <source>
        <dbReference type="PROSITE" id="PS51918"/>
    </source>
</evidence>
<dbReference type="SUPFAM" id="SSF102114">
    <property type="entry name" value="Radical SAM enzymes"/>
    <property type="match status" value="1"/>
</dbReference>
<dbReference type="InterPro" id="IPR024560">
    <property type="entry name" value="UPF0313_C"/>
</dbReference>
<dbReference type="InterPro" id="IPR013704">
    <property type="entry name" value="UPF0313_N"/>
</dbReference>
<dbReference type="SMART" id="SM00729">
    <property type="entry name" value="Elp3"/>
    <property type="match status" value="1"/>
</dbReference>
<keyword evidence="3 6" id="KW-0479">Metal-binding</keyword>
<dbReference type="GO" id="GO:0005506">
    <property type="term" value="F:iron ion binding"/>
    <property type="evidence" value="ECO:0007669"/>
    <property type="project" value="UniProtKB-UniRule"/>
</dbReference>
<dbReference type="InterPro" id="IPR022946">
    <property type="entry name" value="UPF0313"/>
</dbReference>
<evidence type="ECO:0000313" key="9">
    <source>
        <dbReference type="EMBL" id="OEE79064.1"/>
    </source>
</evidence>
<keyword evidence="1 6" id="KW-0004">4Fe-4S</keyword>
<feature type="binding site" evidence="6">
    <location>
        <position position="393"/>
    </location>
    <ligand>
        <name>[4Fe-4S] cluster</name>
        <dbReference type="ChEBI" id="CHEBI:49883"/>
        <note>4Fe-4S-S-AdoMet</note>
    </ligand>
</feature>